<dbReference type="AlphaFoldDB" id="A0A5B7IHJ9"/>
<dbReference type="EMBL" id="VSRR010057942">
    <property type="protein sequence ID" value="MPC81763.1"/>
    <property type="molecule type" value="Genomic_DNA"/>
</dbReference>
<keyword evidence="2" id="KW-1185">Reference proteome</keyword>
<evidence type="ECO:0000313" key="1">
    <source>
        <dbReference type="EMBL" id="MPC81763.1"/>
    </source>
</evidence>
<reference evidence="1 2" key="1">
    <citation type="submission" date="2019-05" db="EMBL/GenBank/DDBJ databases">
        <title>Another draft genome of Portunus trituberculatus and its Hox gene families provides insights of decapod evolution.</title>
        <authorList>
            <person name="Jeong J.-H."/>
            <person name="Song I."/>
            <person name="Kim S."/>
            <person name="Choi T."/>
            <person name="Kim D."/>
            <person name="Ryu S."/>
            <person name="Kim W."/>
        </authorList>
    </citation>
    <scope>NUCLEOTIDE SEQUENCE [LARGE SCALE GENOMIC DNA]</scope>
    <source>
        <tissue evidence="1">Muscle</tissue>
    </source>
</reference>
<accession>A0A5B7IHJ9</accession>
<evidence type="ECO:0000313" key="2">
    <source>
        <dbReference type="Proteomes" id="UP000324222"/>
    </source>
</evidence>
<sequence>MLANFPLYRPAVMLSRRWRRQPCMNHDKCVQVEEHEEARDKLSAAAAETCGGPGSPFVFLLLAAASPGARYMRHSIKHSRSVTVAAMPQDDDPMT</sequence>
<organism evidence="1 2">
    <name type="scientific">Portunus trituberculatus</name>
    <name type="common">Swimming crab</name>
    <name type="synonym">Neptunus trituberculatus</name>
    <dbReference type="NCBI Taxonomy" id="210409"/>
    <lineage>
        <taxon>Eukaryota</taxon>
        <taxon>Metazoa</taxon>
        <taxon>Ecdysozoa</taxon>
        <taxon>Arthropoda</taxon>
        <taxon>Crustacea</taxon>
        <taxon>Multicrustacea</taxon>
        <taxon>Malacostraca</taxon>
        <taxon>Eumalacostraca</taxon>
        <taxon>Eucarida</taxon>
        <taxon>Decapoda</taxon>
        <taxon>Pleocyemata</taxon>
        <taxon>Brachyura</taxon>
        <taxon>Eubrachyura</taxon>
        <taxon>Portunoidea</taxon>
        <taxon>Portunidae</taxon>
        <taxon>Portuninae</taxon>
        <taxon>Portunus</taxon>
    </lineage>
</organism>
<dbReference type="Proteomes" id="UP000324222">
    <property type="component" value="Unassembled WGS sequence"/>
</dbReference>
<name>A0A5B7IHJ9_PORTR</name>
<protein>
    <submittedName>
        <fullName evidence="1">Uncharacterized protein</fullName>
    </submittedName>
</protein>
<gene>
    <name evidence="1" type="ORF">E2C01_076396</name>
</gene>
<proteinExistence type="predicted"/>
<comment type="caution">
    <text evidence="1">The sequence shown here is derived from an EMBL/GenBank/DDBJ whole genome shotgun (WGS) entry which is preliminary data.</text>
</comment>